<dbReference type="InterPro" id="IPR052776">
    <property type="entry name" value="Chloro_ReproSupport/MetalTrans"/>
</dbReference>
<evidence type="ECO:0000313" key="2">
    <source>
        <dbReference type="EMBL" id="MFC7316338.1"/>
    </source>
</evidence>
<evidence type="ECO:0000313" key="3">
    <source>
        <dbReference type="Proteomes" id="UP001596547"/>
    </source>
</evidence>
<feature type="transmembrane region" description="Helical" evidence="1">
    <location>
        <begin position="195"/>
        <end position="218"/>
    </location>
</feature>
<feature type="transmembrane region" description="Helical" evidence="1">
    <location>
        <begin position="83"/>
        <end position="104"/>
    </location>
</feature>
<comment type="caution">
    <text evidence="2">The sequence shown here is derived from an EMBL/GenBank/DDBJ whole genome shotgun (WGS) entry which is preliminary data.</text>
</comment>
<feature type="transmembrane region" description="Helical" evidence="1">
    <location>
        <begin position="166"/>
        <end position="189"/>
    </location>
</feature>
<dbReference type="PANTHER" id="PTHR33876">
    <property type="entry name" value="UNNAMED PRODUCT"/>
    <property type="match status" value="1"/>
</dbReference>
<keyword evidence="1" id="KW-0812">Transmembrane</keyword>
<dbReference type="EMBL" id="JBHTBF010000002">
    <property type="protein sequence ID" value="MFC7316338.1"/>
    <property type="molecule type" value="Genomic_DNA"/>
</dbReference>
<feature type="transmembrane region" description="Helical" evidence="1">
    <location>
        <begin position="46"/>
        <end position="71"/>
    </location>
</feature>
<dbReference type="GeneID" id="79313944"/>
<reference evidence="2 3" key="1">
    <citation type="journal article" date="2019" name="Int. J. Syst. Evol. Microbiol.">
        <title>The Global Catalogue of Microorganisms (GCM) 10K type strain sequencing project: providing services to taxonomists for standard genome sequencing and annotation.</title>
        <authorList>
            <consortium name="The Broad Institute Genomics Platform"/>
            <consortium name="The Broad Institute Genome Sequencing Center for Infectious Disease"/>
            <person name="Wu L."/>
            <person name="Ma J."/>
        </authorList>
    </citation>
    <scope>NUCLEOTIDE SEQUENCE [LARGE SCALE GENOMIC DNA]</scope>
    <source>
        <strain evidence="2 3">PSR21</strain>
    </source>
</reference>
<protein>
    <submittedName>
        <fullName evidence="2">High-affinity nickel-transporter protein</fullName>
    </submittedName>
</protein>
<dbReference type="AlphaFoldDB" id="A0ABD6A6Z5"/>
<accession>A0ABD6A6Z5</accession>
<gene>
    <name evidence="2" type="ORF">ACFQPE_05940</name>
</gene>
<keyword evidence="3" id="KW-1185">Reference proteome</keyword>
<proteinExistence type="predicted"/>
<keyword evidence="1" id="KW-0472">Membrane</keyword>
<dbReference type="Proteomes" id="UP001596547">
    <property type="component" value="Unassembled WGS sequence"/>
</dbReference>
<sequence length="227" mass="22631">MSVVTSVGAALVAGSVLGVRHALETDHLAAVATLVRDGRAERTPGAIGVSWGVGHALPILAVGLAFAWLGLRVPDAVGSVFEAVVGVVLVVLGARMLLGALGALDAYRHSHGLRAVHAHLRIGGASLGLSHRHLHGDSFLVGVLHGLAGSGALVVVLASTAPTVGAALAFLLAFSALSVVTMGIVSVVWNRTLDTAFASALRLAAGALGVGVGLLLLAEQVAAVGPF</sequence>
<keyword evidence="1" id="KW-1133">Transmembrane helix</keyword>
<organism evidence="2 3">
    <name type="scientific">Halomarina halobia</name>
    <dbReference type="NCBI Taxonomy" id="3033386"/>
    <lineage>
        <taxon>Archaea</taxon>
        <taxon>Methanobacteriati</taxon>
        <taxon>Methanobacteriota</taxon>
        <taxon>Stenosarchaea group</taxon>
        <taxon>Halobacteria</taxon>
        <taxon>Halobacteriales</taxon>
        <taxon>Natronomonadaceae</taxon>
        <taxon>Halomarina</taxon>
    </lineage>
</organism>
<evidence type="ECO:0000256" key="1">
    <source>
        <dbReference type="SAM" id="Phobius"/>
    </source>
</evidence>
<feature type="transmembrane region" description="Helical" evidence="1">
    <location>
        <begin position="139"/>
        <end position="159"/>
    </location>
</feature>
<dbReference type="RefSeq" id="WP_276304403.1">
    <property type="nucleotide sequence ID" value="NZ_CP119992.1"/>
</dbReference>
<name>A0ABD6A6Z5_9EURY</name>
<dbReference type="PANTHER" id="PTHR33876:SF4">
    <property type="entry name" value="CHLOROPLAST PROTEIN FOR GROWTH AND FERTILITY 2"/>
    <property type="match status" value="1"/>
</dbReference>